<accession>A0A0L7KY90</accession>
<gene>
    <name evidence="5" type="ORF">OBRU01_18939</name>
</gene>
<reference evidence="5 6" key="1">
    <citation type="journal article" date="2015" name="Genome Biol. Evol.">
        <title>The genome of winter moth (Operophtera brumata) provides a genomic perspective on sexual dimorphism and phenology.</title>
        <authorList>
            <person name="Derks M.F."/>
            <person name="Smit S."/>
            <person name="Salis L."/>
            <person name="Schijlen E."/>
            <person name="Bossers A."/>
            <person name="Mateman C."/>
            <person name="Pijl A.S."/>
            <person name="de Ridder D."/>
            <person name="Groenen M.A."/>
            <person name="Visser M.E."/>
            <person name="Megens H.J."/>
        </authorList>
    </citation>
    <scope>NUCLEOTIDE SEQUENCE [LARGE SCALE GENOMIC DNA]</scope>
    <source>
        <strain evidence="5">WM2013NL</strain>
        <tissue evidence="5">Head and thorax</tissue>
    </source>
</reference>
<dbReference type="STRING" id="104452.A0A0L7KY90"/>
<sequence length="375" mass="41953">MAFQRAIFTSFQGSIKRSDSMLSGSKKVLSTRYCSNHVNPAIKTWKLLTKQVPAALGVGETEYVYPEHADVVIIGGGFIGASAAYWLKSRAVHGIEVVVLDKDTMYKDVQQNLSLGTLTQHFSLPENIQLSQYSAEFFRNVKEHLASDVDLQYMPTGSIVLASEKYANKLEYNATLQKEQGSRLELLQAEDIKQRYPWLNTTDVKLGCVGYESEGIFNSWSLLKGYLQKSIELGANYVNAEVTGFEFKHLRDLLMEGVTPGTFQKINKVIYKTPDGQERSIKFAACIVAAGNESAKVAEFARVDKASELGLHAPHVIDTSGLWLRRNGLENNLLFGMVPLSDDSKDMPEEDYYNNIILPSIKNRLLSCNTENDIW</sequence>
<keyword evidence="6" id="KW-1185">Reference proteome</keyword>
<dbReference type="Pfam" id="PF01266">
    <property type="entry name" value="DAO"/>
    <property type="match status" value="1"/>
</dbReference>
<organism evidence="5 6">
    <name type="scientific">Operophtera brumata</name>
    <name type="common">Winter moth</name>
    <name type="synonym">Phalaena brumata</name>
    <dbReference type="NCBI Taxonomy" id="104452"/>
    <lineage>
        <taxon>Eukaryota</taxon>
        <taxon>Metazoa</taxon>
        <taxon>Ecdysozoa</taxon>
        <taxon>Arthropoda</taxon>
        <taxon>Hexapoda</taxon>
        <taxon>Insecta</taxon>
        <taxon>Pterygota</taxon>
        <taxon>Neoptera</taxon>
        <taxon>Endopterygota</taxon>
        <taxon>Lepidoptera</taxon>
        <taxon>Glossata</taxon>
        <taxon>Ditrysia</taxon>
        <taxon>Geometroidea</taxon>
        <taxon>Geometridae</taxon>
        <taxon>Larentiinae</taxon>
        <taxon>Operophtera</taxon>
    </lineage>
</organism>
<dbReference type="GO" id="GO:0032981">
    <property type="term" value="P:mitochondrial respiratory chain complex I assembly"/>
    <property type="evidence" value="ECO:0007669"/>
    <property type="project" value="TreeGrafter"/>
</dbReference>
<dbReference type="PANTHER" id="PTHR13847:SF287">
    <property type="entry name" value="FAD-DEPENDENT OXIDOREDUCTASE DOMAIN-CONTAINING PROTEIN 1"/>
    <property type="match status" value="1"/>
</dbReference>
<comment type="caution">
    <text evidence="5">The sequence shown here is derived from an EMBL/GenBank/DDBJ whole genome shotgun (WGS) entry which is preliminary data.</text>
</comment>
<name>A0A0L7KY90_OPEBR</name>
<dbReference type="Proteomes" id="UP000037510">
    <property type="component" value="Unassembled WGS sequence"/>
</dbReference>
<dbReference type="InterPro" id="IPR036188">
    <property type="entry name" value="FAD/NAD-bd_sf"/>
</dbReference>
<evidence type="ECO:0000256" key="3">
    <source>
        <dbReference type="ARBA" id="ARBA00046185"/>
    </source>
</evidence>
<keyword evidence="1" id="KW-0560">Oxidoreductase</keyword>
<dbReference type="GO" id="GO:0005739">
    <property type="term" value="C:mitochondrion"/>
    <property type="evidence" value="ECO:0007669"/>
    <property type="project" value="GOC"/>
</dbReference>
<dbReference type="InterPro" id="IPR006076">
    <property type="entry name" value="FAD-dep_OxRdtase"/>
</dbReference>
<dbReference type="Gene3D" id="3.30.9.10">
    <property type="entry name" value="D-Amino Acid Oxidase, subunit A, domain 2"/>
    <property type="match status" value="1"/>
</dbReference>
<comment type="function">
    <text evidence="3">Required for the assembly of the mitochondrial membrane respiratory chain NADH dehydrogenase (Complex I). Involved in mid-late stages of complex I assembly.</text>
</comment>
<evidence type="ECO:0000256" key="1">
    <source>
        <dbReference type="ARBA" id="ARBA00023002"/>
    </source>
</evidence>
<protein>
    <recommendedName>
        <fullName evidence="2">FAD-dependent oxidoreductase domain-containing protein 1</fullName>
    </recommendedName>
</protein>
<evidence type="ECO:0000259" key="4">
    <source>
        <dbReference type="Pfam" id="PF01266"/>
    </source>
</evidence>
<dbReference type="SUPFAM" id="SSF51905">
    <property type="entry name" value="FAD/NAD(P)-binding domain"/>
    <property type="match status" value="1"/>
</dbReference>
<dbReference type="EMBL" id="JTDY01004557">
    <property type="protein sequence ID" value="KOB68014.1"/>
    <property type="molecule type" value="Genomic_DNA"/>
</dbReference>
<evidence type="ECO:0000313" key="6">
    <source>
        <dbReference type="Proteomes" id="UP000037510"/>
    </source>
</evidence>
<dbReference type="Gene3D" id="3.50.50.60">
    <property type="entry name" value="FAD/NAD(P)-binding domain"/>
    <property type="match status" value="1"/>
</dbReference>
<proteinExistence type="predicted"/>
<evidence type="ECO:0000256" key="2">
    <source>
        <dbReference type="ARBA" id="ARBA00039785"/>
    </source>
</evidence>
<feature type="domain" description="FAD dependent oxidoreductase" evidence="4">
    <location>
        <begin position="70"/>
        <end position="297"/>
    </location>
</feature>
<dbReference type="PANTHER" id="PTHR13847">
    <property type="entry name" value="SARCOSINE DEHYDROGENASE-RELATED"/>
    <property type="match status" value="1"/>
</dbReference>
<dbReference type="GO" id="GO:0016491">
    <property type="term" value="F:oxidoreductase activity"/>
    <property type="evidence" value="ECO:0007669"/>
    <property type="project" value="UniProtKB-KW"/>
</dbReference>
<dbReference type="AlphaFoldDB" id="A0A0L7KY90"/>
<evidence type="ECO:0000313" key="5">
    <source>
        <dbReference type="EMBL" id="KOB68014.1"/>
    </source>
</evidence>